<dbReference type="EnsemblMetazoa" id="GPPI012911-RA">
    <property type="protein sequence ID" value="GPPI012911-PA"/>
    <property type="gene ID" value="GPPI012911"/>
</dbReference>
<dbReference type="EMBL" id="JXJN01005747">
    <property type="status" value="NOT_ANNOTATED_CDS"/>
    <property type="molecule type" value="Genomic_DNA"/>
</dbReference>
<proteinExistence type="predicted"/>
<accession>A0A1B0AYG3</accession>
<name>A0A1B0AYG3_9MUSC</name>
<sequence length="133" mass="14659">MCQRHLINNVPQPLSLVAVVTVAAMAVLRSILYTEHLNGSCKYIRLWSVASNMANFSVLPQSLLFYGFYAIVIIAAIFNNVVDKQVDRQINNDCYHNRVAAGNRVYARISSTKTGGGNYFDCGGNISLLNADN</sequence>
<evidence type="ECO:0000256" key="1">
    <source>
        <dbReference type="SAM" id="Phobius"/>
    </source>
</evidence>
<dbReference type="Proteomes" id="UP000092460">
    <property type="component" value="Unassembled WGS sequence"/>
</dbReference>
<keyword evidence="3" id="KW-1185">Reference proteome</keyword>
<keyword evidence="1" id="KW-0812">Transmembrane</keyword>
<keyword evidence="1" id="KW-0472">Membrane</keyword>
<organism evidence="2 3">
    <name type="scientific">Glossina palpalis gambiensis</name>
    <dbReference type="NCBI Taxonomy" id="67801"/>
    <lineage>
        <taxon>Eukaryota</taxon>
        <taxon>Metazoa</taxon>
        <taxon>Ecdysozoa</taxon>
        <taxon>Arthropoda</taxon>
        <taxon>Hexapoda</taxon>
        <taxon>Insecta</taxon>
        <taxon>Pterygota</taxon>
        <taxon>Neoptera</taxon>
        <taxon>Endopterygota</taxon>
        <taxon>Diptera</taxon>
        <taxon>Brachycera</taxon>
        <taxon>Muscomorpha</taxon>
        <taxon>Hippoboscoidea</taxon>
        <taxon>Glossinidae</taxon>
        <taxon>Glossina</taxon>
    </lineage>
</organism>
<keyword evidence="1" id="KW-1133">Transmembrane helix</keyword>
<reference evidence="2" key="2">
    <citation type="submission" date="2020-05" db="UniProtKB">
        <authorList>
            <consortium name="EnsemblMetazoa"/>
        </authorList>
    </citation>
    <scope>IDENTIFICATION</scope>
    <source>
        <strain evidence="2">IAEA</strain>
    </source>
</reference>
<reference evidence="3" key="1">
    <citation type="submission" date="2015-01" db="EMBL/GenBank/DDBJ databases">
        <authorList>
            <person name="Aksoy S."/>
            <person name="Warren W."/>
            <person name="Wilson R.K."/>
        </authorList>
    </citation>
    <scope>NUCLEOTIDE SEQUENCE [LARGE SCALE GENOMIC DNA]</scope>
    <source>
        <strain evidence="3">IAEA</strain>
    </source>
</reference>
<evidence type="ECO:0000313" key="3">
    <source>
        <dbReference type="Proteomes" id="UP000092460"/>
    </source>
</evidence>
<feature type="transmembrane region" description="Helical" evidence="1">
    <location>
        <begin position="63"/>
        <end position="82"/>
    </location>
</feature>
<protein>
    <submittedName>
        <fullName evidence="2">Uncharacterized protein</fullName>
    </submittedName>
</protein>
<dbReference type="EMBL" id="JXJN01005746">
    <property type="status" value="NOT_ANNOTATED_CDS"/>
    <property type="molecule type" value="Genomic_DNA"/>
</dbReference>
<evidence type="ECO:0000313" key="2">
    <source>
        <dbReference type="EnsemblMetazoa" id="GPPI012911-PA"/>
    </source>
</evidence>
<dbReference type="EMBL" id="JXJN01005748">
    <property type="status" value="NOT_ANNOTATED_CDS"/>
    <property type="molecule type" value="Genomic_DNA"/>
</dbReference>
<feature type="transmembrane region" description="Helical" evidence="1">
    <location>
        <begin position="12"/>
        <end position="32"/>
    </location>
</feature>
<dbReference type="AlphaFoldDB" id="A0A1B0AYG3"/>
<dbReference type="VEuPathDB" id="VectorBase:GPPI012911"/>